<dbReference type="EMBL" id="JBELOE010000078">
    <property type="protein sequence ID" value="MER2490980.1"/>
    <property type="molecule type" value="Genomic_DNA"/>
</dbReference>
<protein>
    <submittedName>
        <fullName evidence="4">Extracellular solute-binding protein</fullName>
    </submittedName>
</protein>
<evidence type="ECO:0000256" key="2">
    <source>
        <dbReference type="SAM" id="SignalP"/>
    </source>
</evidence>
<evidence type="ECO:0000313" key="5">
    <source>
        <dbReference type="Proteomes" id="UP001467690"/>
    </source>
</evidence>
<keyword evidence="5" id="KW-1185">Reference proteome</keyword>
<dbReference type="Pfam" id="PF00496">
    <property type="entry name" value="SBP_bac_5"/>
    <property type="match status" value="1"/>
</dbReference>
<dbReference type="InterPro" id="IPR030678">
    <property type="entry name" value="Peptide/Ni-bd"/>
</dbReference>
<evidence type="ECO:0000259" key="3">
    <source>
        <dbReference type="Pfam" id="PF00496"/>
    </source>
</evidence>
<dbReference type="PANTHER" id="PTHR30290">
    <property type="entry name" value="PERIPLASMIC BINDING COMPONENT OF ABC TRANSPORTER"/>
    <property type="match status" value="1"/>
</dbReference>
<dbReference type="CDD" id="cd08497">
    <property type="entry name" value="MbnE-like"/>
    <property type="match status" value="1"/>
</dbReference>
<dbReference type="Proteomes" id="UP001467690">
    <property type="component" value="Unassembled WGS sequence"/>
</dbReference>
<proteinExistence type="predicted"/>
<organism evidence="4 5">
    <name type="scientific">Catenovulum sediminis</name>
    <dbReference type="NCBI Taxonomy" id="1740262"/>
    <lineage>
        <taxon>Bacteria</taxon>
        <taxon>Pseudomonadati</taxon>
        <taxon>Pseudomonadota</taxon>
        <taxon>Gammaproteobacteria</taxon>
        <taxon>Alteromonadales</taxon>
        <taxon>Alteromonadaceae</taxon>
        <taxon>Catenovulum</taxon>
    </lineage>
</organism>
<dbReference type="Gene3D" id="3.40.190.10">
    <property type="entry name" value="Periplasmic binding protein-like II"/>
    <property type="match status" value="1"/>
</dbReference>
<keyword evidence="1 2" id="KW-0732">Signal</keyword>
<dbReference type="RefSeq" id="WP_350400745.1">
    <property type="nucleotide sequence ID" value="NZ_JBELOE010000078.1"/>
</dbReference>
<gene>
    <name evidence="4" type="ORF">ABS311_03670</name>
</gene>
<comment type="caution">
    <text evidence="4">The sequence shown here is derived from an EMBL/GenBank/DDBJ whole genome shotgun (WGS) entry which is preliminary data.</text>
</comment>
<dbReference type="PIRSF" id="PIRSF002741">
    <property type="entry name" value="MppA"/>
    <property type="match status" value="1"/>
</dbReference>
<feature type="signal peptide" evidence="2">
    <location>
        <begin position="1"/>
        <end position="26"/>
    </location>
</feature>
<dbReference type="InterPro" id="IPR039424">
    <property type="entry name" value="SBP_5"/>
</dbReference>
<evidence type="ECO:0000256" key="1">
    <source>
        <dbReference type="ARBA" id="ARBA00022729"/>
    </source>
</evidence>
<feature type="domain" description="Solute-binding protein family 5" evidence="3">
    <location>
        <begin position="117"/>
        <end position="512"/>
    </location>
</feature>
<dbReference type="InterPro" id="IPR000914">
    <property type="entry name" value="SBP_5_dom"/>
</dbReference>
<name>A0ABV1RDN1_9ALTE</name>
<evidence type="ECO:0000313" key="4">
    <source>
        <dbReference type="EMBL" id="MER2490980.1"/>
    </source>
</evidence>
<accession>A0ABV1RDN1</accession>
<sequence length="619" mass="72197">MRKISQIFMLSTLFGLLSVGSTTLFAQEAAQKKSEKQVTVHKSTSIALRGEAKYSQGFKHWDYVNPDAPKGGQITMGQRGTFDNFNRYAQRGTSPAMIDGLLYDSLMSSNSDEISVYYPLIAKQIEYADDFSWVTFYIDENAKFHDGTAIKASDVAFSYNLFFEQGVPQFKKYFEGVSVQSVKGNTVTFSLEIPSKSLMLSLCDLTVLPEHYYKDRKFSEPFEKPPLGSGPYTIKDYEMGQYIVYQRKKDYWAAQHPSRVGRFNFDRIKIDYYLDETVLMEAFKKGEYDFRVESIAKNWATQYTGDNFDKGYIVKDEISHQVPTGNSAFIFNVQKPQFKDRKVRQALNLLFDFEWTNKNLFYGDYQRNYSYFMNTEFSVTDLPNGRELEILSQYKEQLPSEIFNKKFSLNKTDGSGNIRKEIRQALRLFKQAGYTLKNNQLLDPTGKQFEFELLIYRPSEERFAIPFQKNIERIGAKMNIRLVSDASQYINRVREREFDMISRSFSGFPSETLKIQWHSDYLNSSYNFVGPNHPVVDALVEAIAQNQENEAELTAYAKAFDRVLLWQYYSIPQWHLSKYRVAYWDKFSRPDTIPKYELGEDTWWYDAQKAKKLPSNKQQ</sequence>
<reference evidence="4 5" key="1">
    <citation type="submission" date="2024-06" db="EMBL/GenBank/DDBJ databases">
        <authorList>
            <person name="Chen R.Y."/>
        </authorList>
    </citation>
    <scope>NUCLEOTIDE SEQUENCE [LARGE SCALE GENOMIC DNA]</scope>
    <source>
        <strain evidence="4 5">D2</strain>
    </source>
</reference>
<dbReference type="PANTHER" id="PTHR30290:SF64">
    <property type="entry name" value="ABC TRANSPORTER PERIPLASMIC BINDING PROTEIN"/>
    <property type="match status" value="1"/>
</dbReference>
<dbReference type="SUPFAM" id="SSF53850">
    <property type="entry name" value="Periplasmic binding protein-like II"/>
    <property type="match status" value="1"/>
</dbReference>
<dbReference type="Gene3D" id="3.10.105.10">
    <property type="entry name" value="Dipeptide-binding Protein, Domain 3"/>
    <property type="match status" value="1"/>
</dbReference>
<feature type="chain" id="PRO_5047497503" evidence="2">
    <location>
        <begin position="27"/>
        <end position="619"/>
    </location>
</feature>